<dbReference type="EMBL" id="JAMQOM010000004">
    <property type="protein sequence ID" value="MDS0222004.1"/>
    <property type="molecule type" value="Genomic_DNA"/>
</dbReference>
<gene>
    <name evidence="2" type="ORF">NDI54_11665</name>
</gene>
<dbReference type="Proteomes" id="UP001253439">
    <property type="component" value="Unassembled WGS sequence"/>
</dbReference>
<feature type="compositionally biased region" description="Basic and acidic residues" evidence="1">
    <location>
        <begin position="63"/>
        <end position="76"/>
    </location>
</feature>
<organism evidence="2 3">
    <name type="scientific">Haloarcula terrestris</name>
    <dbReference type="NCBI Taxonomy" id="2950533"/>
    <lineage>
        <taxon>Archaea</taxon>
        <taxon>Methanobacteriati</taxon>
        <taxon>Methanobacteriota</taxon>
        <taxon>Stenosarchaea group</taxon>
        <taxon>Halobacteria</taxon>
        <taxon>Halobacteriales</taxon>
        <taxon>Haloarculaceae</taxon>
        <taxon>Haloarcula</taxon>
    </lineage>
</organism>
<dbReference type="AlphaFoldDB" id="A0AAE4JJ88"/>
<protein>
    <submittedName>
        <fullName evidence="2">Uncharacterized protein</fullName>
    </submittedName>
</protein>
<keyword evidence="3" id="KW-1185">Reference proteome</keyword>
<evidence type="ECO:0000256" key="1">
    <source>
        <dbReference type="SAM" id="MobiDB-lite"/>
    </source>
</evidence>
<feature type="region of interest" description="Disordered" evidence="1">
    <location>
        <begin position="1"/>
        <end position="76"/>
    </location>
</feature>
<name>A0AAE4JJ88_9EURY</name>
<proteinExistence type="predicted"/>
<sequence>MRNIASRVLGWITGTDTDEREADTDGSDDSGVFAGSVLDSSVNYSHGQRDAQAASEMAEIQDEANRLAEQDRHRER</sequence>
<evidence type="ECO:0000313" key="3">
    <source>
        <dbReference type="Proteomes" id="UP001253439"/>
    </source>
</evidence>
<accession>A0AAE4JJ88</accession>
<dbReference type="RefSeq" id="WP_310896632.1">
    <property type="nucleotide sequence ID" value="NZ_JAMQOM010000004.1"/>
</dbReference>
<feature type="compositionally biased region" description="Acidic residues" evidence="1">
    <location>
        <begin position="16"/>
        <end position="28"/>
    </location>
</feature>
<comment type="caution">
    <text evidence="2">The sequence shown here is derived from an EMBL/GenBank/DDBJ whole genome shotgun (WGS) entry which is preliminary data.</text>
</comment>
<reference evidence="2 3" key="1">
    <citation type="submission" date="2022-06" db="EMBL/GenBank/DDBJ databases">
        <title>Haloarcula sp. a new haloarchaeum isolate from saline soil.</title>
        <authorList>
            <person name="Strakova D."/>
            <person name="Galisteo C."/>
            <person name="Sanchez-Porro C."/>
            <person name="Ventosa A."/>
        </authorList>
    </citation>
    <scope>NUCLEOTIDE SEQUENCE [LARGE SCALE GENOMIC DNA]</scope>
    <source>
        <strain evidence="2 3">S1AR25-5A</strain>
    </source>
</reference>
<evidence type="ECO:0000313" key="2">
    <source>
        <dbReference type="EMBL" id="MDS0222004.1"/>
    </source>
</evidence>